<dbReference type="NCBIfam" id="TIGR02254">
    <property type="entry name" value="YjjG_YfnB"/>
    <property type="match status" value="1"/>
</dbReference>
<dbReference type="InterPro" id="IPR052550">
    <property type="entry name" value="Pyrimidine_5'-ntase_YjjG"/>
</dbReference>
<accession>A0A4R4K8A9</accession>
<dbReference type="GO" id="GO:0008253">
    <property type="term" value="F:5'-nucleotidase activity"/>
    <property type="evidence" value="ECO:0007669"/>
    <property type="project" value="InterPro"/>
</dbReference>
<dbReference type="InterPro" id="IPR023214">
    <property type="entry name" value="HAD_sf"/>
</dbReference>
<evidence type="ECO:0000313" key="1">
    <source>
        <dbReference type="EMBL" id="TDB63613.1"/>
    </source>
</evidence>
<dbReference type="PANTHER" id="PTHR47478">
    <property type="match status" value="1"/>
</dbReference>
<comment type="caution">
    <text evidence="1">The sequence shown here is derived from an EMBL/GenBank/DDBJ whole genome shotgun (WGS) entry which is preliminary data.</text>
</comment>
<keyword evidence="2" id="KW-1185">Reference proteome</keyword>
<proteinExistence type="predicted"/>
<dbReference type="NCBIfam" id="TIGR01549">
    <property type="entry name" value="HAD-SF-IA-v1"/>
    <property type="match status" value="1"/>
</dbReference>
<dbReference type="Proteomes" id="UP000295706">
    <property type="component" value="Unassembled WGS sequence"/>
</dbReference>
<dbReference type="SFLD" id="SFLDS00003">
    <property type="entry name" value="Haloacid_Dehalogenase"/>
    <property type="match status" value="1"/>
</dbReference>
<sequence length="231" mass="26913">MKYKHLFFDLDHTLWDFERNSTESLTEVYHLFKMQELGIPSHEQFITTYLKINYQLWAQLDQGLIAHSDIRENRFKLVLSELGVPSPPNFRTMEDAYIELLPTKSYLLDGALDVLDYARERGYDLHIITNGFDFIQDKKLRSSGIVQYFTHLITNENAQARKPDRRIFDYAITCAGAQCAECLMIGDNWVADILGAKRFGMDTVFYNPAGHMFDEAPTYEVRHLNELKDIL</sequence>
<dbReference type="InterPro" id="IPR006439">
    <property type="entry name" value="HAD-SF_hydro_IA"/>
</dbReference>
<dbReference type="PANTHER" id="PTHR47478:SF1">
    <property type="entry name" value="PYRIMIDINE 5'-NUCLEOTIDASE YJJG"/>
    <property type="match status" value="1"/>
</dbReference>
<evidence type="ECO:0000313" key="2">
    <source>
        <dbReference type="Proteomes" id="UP000295706"/>
    </source>
</evidence>
<dbReference type="InterPro" id="IPR011951">
    <property type="entry name" value="HAD-SF_hydro_IA_YjjG/PynA"/>
</dbReference>
<dbReference type="InterPro" id="IPR036412">
    <property type="entry name" value="HAD-like_sf"/>
</dbReference>
<name>A0A4R4K8A9_9BACT</name>
<dbReference type="Gene3D" id="1.10.150.240">
    <property type="entry name" value="Putative phosphatase, domain 2"/>
    <property type="match status" value="1"/>
</dbReference>
<protein>
    <submittedName>
        <fullName evidence="1">Noncanonical pyrimidine nucleotidase, YjjG family</fullName>
    </submittedName>
</protein>
<dbReference type="Pfam" id="PF00702">
    <property type="entry name" value="Hydrolase"/>
    <property type="match status" value="1"/>
</dbReference>
<organism evidence="1 2">
    <name type="scientific">Arundinibacter roseus</name>
    <dbReference type="NCBI Taxonomy" id="2070510"/>
    <lineage>
        <taxon>Bacteria</taxon>
        <taxon>Pseudomonadati</taxon>
        <taxon>Bacteroidota</taxon>
        <taxon>Cytophagia</taxon>
        <taxon>Cytophagales</taxon>
        <taxon>Spirosomataceae</taxon>
        <taxon>Arundinibacter</taxon>
    </lineage>
</organism>
<dbReference type="Gene3D" id="3.40.50.1000">
    <property type="entry name" value="HAD superfamily/HAD-like"/>
    <property type="match status" value="1"/>
</dbReference>
<dbReference type="RefSeq" id="WP_132119092.1">
    <property type="nucleotide sequence ID" value="NZ_SMJU01000009.1"/>
</dbReference>
<dbReference type="SUPFAM" id="SSF56784">
    <property type="entry name" value="HAD-like"/>
    <property type="match status" value="1"/>
</dbReference>
<dbReference type="SFLD" id="SFLDG01129">
    <property type="entry name" value="C1.5:_HAD__Beta-PGM__Phosphata"/>
    <property type="match status" value="1"/>
</dbReference>
<dbReference type="InterPro" id="IPR023198">
    <property type="entry name" value="PGP-like_dom2"/>
</dbReference>
<dbReference type="OrthoDB" id="9802350at2"/>
<gene>
    <name evidence="1" type="ORF">EZE20_15005</name>
</gene>
<dbReference type="AlphaFoldDB" id="A0A4R4K8A9"/>
<reference evidence="1 2" key="1">
    <citation type="submission" date="2019-02" db="EMBL/GenBank/DDBJ databases">
        <title>Arundinibacter roseus gen. nov., sp. nov., a new member of the family Cytophagaceae.</title>
        <authorList>
            <person name="Szuroczki S."/>
            <person name="Khayer B."/>
            <person name="Sproer C."/>
            <person name="Toumi M."/>
            <person name="Szabo A."/>
            <person name="Felfoldi T."/>
            <person name="Schumann P."/>
            <person name="Toth E."/>
        </authorList>
    </citation>
    <scope>NUCLEOTIDE SEQUENCE [LARGE SCALE GENOMIC DNA]</scope>
    <source>
        <strain evidence="1 2">DMA-k-7a</strain>
    </source>
</reference>
<dbReference type="EMBL" id="SMJU01000009">
    <property type="protein sequence ID" value="TDB63613.1"/>
    <property type="molecule type" value="Genomic_DNA"/>
</dbReference>